<dbReference type="PANTHER" id="PTHR44858:SF1">
    <property type="entry name" value="UDP-N-ACETYLGLUCOSAMINE--PEPTIDE N-ACETYLGLUCOSAMINYLTRANSFERASE SPINDLY-RELATED"/>
    <property type="match status" value="1"/>
</dbReference>
<dbReference type="AlphaFoldDB" id="A0A829D3F8"/>
<reference evidence="4 5" key="1">
    <citation type="submission" date="2013-02" db="EMBL/GenBank/DDBJ databases">
        <authorList>
            <person name="Harkins D.M."/>
            <person name="Durkin A.S."/>
            <person name="Brinkac L.M."/>
            <person name="Haft D.H."/>
            <person name="Selengut J.D."/>
            <person name="Sanka R."/>
            <person name="DePew J."/>
            <person name="Purushe J."/>
            <person name="Whelen A.C."/>
            <person name="Vinetz J.M."/>
            <person name="Sutton G.G."/>
            <person name="Nierman W.C."/>
            <person name="Fouts D.E."/>
        </authorList>
    </citation>
    <scope>NUCLEOTIDE SEQUENCE [LARGE SCALE GENOMIC DNA]</scope>
    <source>
        <strain evidence="4 5">2002000626</strain>
    </source>
</reference>
<dbReference type="InterPro" id="IPR050498">
    <property type="entry name" value="Ycf3"/>
</dbReference>
<evidence type="ECO:0000313" key="5">
    <source>
        <dbReference type="Proteomes" id="UP000012329"/>
    </source>
</evidence>
<evidence type="ECO:0000256" key="1">
    <source>
        <dbReference type="ARBA" id="ARBA00022737"/>
    </source>
</evidence>
<dbReference type="Gene3D" id="1.25.40.10">
    <property type="entry name" value="Tetratricopeptide repeat domain"/>
    <property type="match status" value="2"/>
</dbReference>
<dbReference type="SMART" id="SM00028">
    <property type="entry name" value="TPR"/>
    <property type="match status" value="4"/>
</dbReference>
<dbReference type="PROSITE" id="PS50005">
    <property type="entry name" value="TPR"/>
    <property type="match status" value="1"/>
</dbReference>
<evidence type="ECO:0000256" key="3">
    <source>
        <dbReference type="PROSITE-ProRule" id="PRU00339"/>
    </source>
</evidence>
<evidence type="ECO:0000313" key="4">
    <source>
        <dbReference type="EMBL" id="EMY06244.1"/>
    </source>
</evidence>
<name>A0A829D3F8_LEPIR</name>
<organism evidence="4 5">
    <name type="scientific">Leptospira interrogans str. 2002000626</name>
    <dbReference type="NCBI Taxonomy" id="996803"/>
    <lineage>
        <taxon>Bacteria</taxon>
        <taxon>Pseudomonadati</taxon>
        <taxon>Spirochaetota</taxon>
        <taxon>Spirochaetia</taxon>
        <taxon>Leptospirales</taxon>
        <taxon>Leptospiraceae</taxon>
        <taxon>Leptospira</taxon>
    </lineage>
</organism>
<dbReference type="Proteomes" id="UP000012329">
    <property type="component" value="Unassembled WGS sequence"/>
</dbReference>
<dbReference type="SUPFAM" id="SSF48452">
    <property type="entry name" value="TPR-like"/>
    <property type="match status" value="1"/>
</dbReference>
<evidence type="ECO:0000256" key="2">
    <source>
        <dbReference type="ARBA" id="ARBA00022803"/>
    </source>
</evidence>
<comment type="caution">
    <text evidence="4">The sequence shown here is derived from an EMBL/GenBank/DDBJ whole genome shotgun (WGS) entry which is preliminary data.</text>
</comment>
<proteinExistence type="predicted"/>
<protein>
    <submittedName>
        <fullName evidence="4">Tetratricopeptide repeat protein</fullName>
    </submittedName>
</protein>
<dbReference type="PANTHER" id="PTHR44858">
    <property type="entry name" value="TETRATRICOPEPTIDE REPEAT PROTEIN 6"/>
    <property type="match status" value="1"/>
</dbReference>
<sequence length="233" mass="26542">MIHFALIFFMVILNIFAVDVPNVKELYRLSIETKEVEKKKEFRQKILTLAPESEYGIFSKAWFKEIAGDYSQAEELYSEAILLNSKLTMAFLNRGRIKLRNSDNQGAVSDFLSAKELEPKNAEVYGFLCYSMRYENDRSTGMNYCNQAVELDPKSIFSYYSRSTFKLESGDSRGALKDANKIIEISPKDPLGWEARGSIYITLNNKKAGCADLSRSGELGNTAVYDNMKEFCK</sequence>
<feature type="repeat" description="TPR" evidence="3">
    <location>
        <begin position="88"/>
        <end position="121"/>
    </location>
</feature>
<accession>A0A829D3F8</accession>
<dbReference type="InterPro" id="IPR019734">
    <property type="entry name" value="TPR_rpt"/>
</dbReference>
<dbReference type="InterPro" id="IPR011990">
    <property type="entry name" value="TPR-like_helical_dom_sf"/>
</dbReference>
<keyword evidence="2 3" id="KW-0802">TPR repeat</keyword>
<dbReference type="EMBL" id="AFJL02000046">
    <property type="protein sequence ID" value="EMY06244.1"/>
    <property type="molecule type" value="Genomic_DNA"/>
</dbReference>
<keyword evidence="1" id="KW-0677">Repeat</keyword>
<gene>
    <name evidence="4" type="ORF">LEP1GSC029_3160</name>
</gene>